<evidence type="ECO:0000313" key="2">
    <source>
        <dbReference type="EMBL" id="GAA6270116.1"/>
    </source>
</evidence>
<accession>A0ABQ0B1I1</accession>
<sequence>MITIKHPADFPETYPLDRIGPRKDLLFFDIETTGFSGDTSQLYLIGCVYHDGFGWKLIQWFADTRQAEAKLLDAFFSFMKRFKILVHFNGDRFDIPYLEKCCRRLGLNHSFEGMKSLDIYRRVRPFRQLLGLESMKQKAIEQFLGVSREDKYSGGQLIEVYRDYLHTHDKRLYDLLILHNEDDLKGMPAILPILSYPDLFESDFTLSSLEMCTAPQDEMPSEPYLQLRWNSPFSVPVPLDCTLDPVSMELLGNEIACSIRLCQGQLKHFYPDYRDYYYLPFEDTAIHRSVGEYVDRSARKKATAKTCYTKKEGLFLPQFGPLWEPSFKEDYKSSLTYAAYSDELLSQPQTASAYAKQLLGWLAGQPGK</sequence>
<organism evidence="2 3">
    <name type="scientific">Enterocloster alcoholdehydrogenati</name>
    <dbReference type="NCBI Taxonomy" id="2547410"/>
    <lineage>
        <taxon>Bacteria</taxon>
        <taxon>Bacillati</taxon>
        <taxon>Bacillota</taxon>
        <taxon>Clostridia</taxon>
        <taxon>Lachnospirales</taxon>
        <taxon>Lachnospiraceae</taxon>
        <taxon>Enterocloster</taxon>
    </lineage>
</organism>
<dbReference type="EMBL" id="BAABXL010000001">
    <property type="protein sequence ID" value="GAA6270116.1"/>
    <property type="molecule type" value="Genomic_DNA"/>
</dbReference>
<dbReference type="Proteomes" id="UP001600894">
    <property type="component" value="Unassembled WGS sequence"/>
</dbReference>
<name>A0ABQ0B1I1_9FIRM</name>
<dbReference type="Gene3D" id="3.30.420.10">
    <property type="entry name" value="Ribonuclease H-like superfamily/Ribonuclease H"/>
    <property type="match status" value="1"/>
</dbReference>
<dbReference type="RefSeq" id="WP_176255437.1">
    <property type="nucleotide sequence ID" value="NZ_BAABXL010000001.1"/>
</dbReference>
<dbReference type="Pfam" id="PF13482">
    <property type="entry name" value="RNase_H_2"/>
    <property type="match status" value="1"/>
</dbReference>
<dbReference type="PANTHER" id="PTHR38462">
    <property type="entry name" value="EXONUCLEASE-LIKE PROTEIN"/>
    <property type="match status" value="1"/>
</dbReference>
<reference evidence="2 3" key="1">
    <citation type="submission" date="2024-04" db="EMBL/GenBank/DDBJ databases">
        <title>Defined microbial consortia suppress multidrug-resistant proinflammatory Enterobacteriaceae via ecological control.</title>
        <authorList>
            <person name="Furuichi M."/>
            <person name="Kawaguchi T."/>
            <person name="Pust M."/>
            <person name="Yasuma K."/>
            <person name="Plichta D."/>
            <person name="Hasegawa N."/>
            <person name="Ohya T."/>
            <person name="Bhattarai S."/>
            <person name="Sasajima S."/>
            <person name="Aoto Y."/>
            <person name="Tuganbaev T."/>
            <person name="Yaginuma M."/>
            <person name="Ueda M."/>
            <person name="Okahashi N."/>
            <person name="Amafuji K."/>
            <person name="Kiridooshi Y."/>
            <person name="Sugita K."/>
            <person name="Strazar M."/>
            <person name="Skelly A."/>
            <person name="Suda W."/>
            <person name="Hattori M."/>
            <person name="Nakamoto N."/>
            <person name="Caballero S."/>
            <person name="Norman J."/>
            <person name="Olle B."/>
            <person name="Tanoue T."/>
            <person name="Arita M."/>
            <person name="Bucci V."/>
            <person name="Atarashi K."/>
            <person name="Xavier R."/>
            <person name="Honda K."/>
        </authorList>
    </citation>
    <scope>NUCLEOTIDE SEQUENCE [LARGE SCALE GENOMIC DNA]</scope>
    <source>
        <strain evidence="3">f13</strain>
    </source>
</reference>
<dbReference type="InterPro" id="IPR036397">
    <property type="entry name" value="RNaseH_sf"/>
</dbReference>
<comment type="caution">
    <text evidence="2">The sequence shown here is derived from an EMBL/GenBank/DDBJ whole genome shotgun (WGS) entry which is preliminary data.</text>
</comment>
<dbReference type="PANTHER" id="PTHR38462:SF1">
    <property type="entry name" value="YPRB RIBONUCLEASE H-LIKE DOMAIN-CONTAINING PROTEIN"/>
    <property type="match status" value="1"/>
</dbReference>
<protein>
    <recommendedName>
        <fullName evidence="1">YprB ribonuclease H-like domain-containing protein</fullName>
    </recommendedName>
</protein>
<dbReference type="SUPFAM" id="SSF53098">
    <property type="entry name" value="Ribonuclease H-like"/>
    <property type="match status" value="1"/>
</dbReference>
<keyword evidence="3" id="KW-1185">Reference proteome</keyword>
<dbReference type="InterPro" id="IPR038720">
    <property type="entry name" value="YprB_RNase_H-like_dom"/>
</dbReference>
<evidence type="ECO:0000259" key="1">
    <source>
        <dbReference type="Pfam" id="PF13482"/>
    </source>
</evidence>
<feature type="domain" description="YprB ribonuclease H-like" evidence="1">
    <location>
        <begin position="26"/>
        <end position="187"/>
    </location>
</feature>
<dbReference type="InterPro" id="IPR012337">
    <property type="entry name" value="RNaseH-like_sf"/>
</dbReference>
<evidence type="ECO:0000313" key="3">
    <source>
        <dbReference type="Proteomes" id="UP001600894"/>
    </source>
</evidence>
<proteinExistence type="predicted"/>
<gene>
    <name evidence="2" type="ORF">F130042H8_31760</name>
</gene>